<reference evidence="6" key="1">
    <citation type="submission" date="2022-10" db="EMBL/GenBank/DDBJ databases">
        <authorList>
            <person name="Chen Y."/>
            <person name="Dougan E. K."/>
            <person name="Chan C."/>
            <person name="Rhodes N."/>
            <person name="Thang M."/>
        </authorList>
    </citation>
    <scope>NUCLEOTIDE SEQUENCE</scope>
</reference>
<evidence type="ECO:0000313" key="7">
    <source>
        <dbReference type="EMBL" id="CAL1157043.1"/>
    </source>
</evidence>
<evidence type="ECO:0000256" key="1">
    <source>
        <dbReference type="ARBA" id="ARBA00004141"/>
    </source>
</evidence>
<evidence type="ECO:0000256" key="5">
    <source>
        <dbReference type="SAM" id="Phobius"/>
    </source>
</evidence>
<feature type="non-terminal residue" evidence="6">
    <location>
        <position position="1"/>
    </location>
</feature>
<reference evidence="7" key="2">
    <citation type="submission" date="2024-04" db="EMBL/GenBank/DDBJ databases">
        <authorList>
            <person name="Chen Y."/>
            <person name="Shah S."/>
            <person name="Dougan E. K."/>
            <person name="Thang M."/>
            <person name="Chan C."/>
        </authorList>
    </citation>
    <scope>NUCLEOTIDE SEQUENCE [LARGE SCALE GENOMIC DNA]</scope>
</reference>
<evidence type="ECO:0000256" key="3">
    <source>
        <dbReference type="ARBA" id="ARBA00022989"/>
    </source>
</evidence>
<sequence length="489" mass="55420">MDAEPPPAAHTPVLYVAPLLALGLIFLFFYRRFMRYLEMKLLPSTSKIELADPLLEEGASPSYLAPRSMGCAELLLPFFHYYTLLYLVCGYLIWDEYKSSFRLLVATDYLAPAKLLQRFEEEPEPLPPWWQDEVKNMIAEDSWGLLRKLTLTAPVFLALTFLVSLMNTLPHVAKTMSRGGLLLMNPGIDSSIMIIALPMIACMMSYRSVTRMWMICCNSTVGSLGFVEDFSGKKTWVARLVVCQNMYETNFLLTDLYESWALLHFANLALQIITASQQRLRQRQGHPLMAPAGLRQMALQMQEKLTQSVDTLTKQGIYLFNGTCFAEASYSLVTTSVEAYLGGARTMEFNERVYRSRSRVHYFFLGMGAVASSAAIGNVVTVEMTFEEWLESFRPSAKFWSTKILLSIGFIQTLLLEIPPLSTHLSITEKDLFYASLLCIECFLLSLLHVTWSEESRAQEQTACFVPFFTPDAQDRDAHGNPKEISAKQ</sequence>
<dbReference type="OrthoDB" id="426081at2759"/>
<comment type="caution">
    <text evidence="6">The sequence shown here is derived from an EMBL/GenBank/DDBJ whole genome shotgun (WGS) entry which is preliminary data.</text>
</comment>
<feature type="transmembrane region" description="Helical" evidence="5">
    <location>
        <begin position="12"/>
        <end position="30"/>
    </location>
</feature>
<accession>A0A9P1G854</accession>
<protein>
    <submittedName>
        <fullName evidence="6">Uncharacterized protein</fullName>
    </submittedName>
</protein>
<dbReference type="Pfam" id="PF03619">
    <property type="entry name" value="Solute_trans_a"/>
    <property type="match status" value="1"/>
</dbReference>
<dbReference type="Proteomes" id="UP001152797">
    <property type="component" value="Unassembled WGS sequence"/>
</dbReference>
<proteinExistence type="predicted"/>
<organism evidence="6">
    <name type="scientific">Cladocopium goreaui</name>
    <dbReference type="NCBI Taxonomy" id="2562237"/>
    <lineage>
        <taxon>Eukaryota</taxon>
        <taxon>Sar</taxon>
        <taxon>Alveolata</taxon>
        <taxon>Dinophyceae</taxon>
        <taxon>Suessiales</taxon>
        <taxon>Symbiodiniaceae</taxon>
        <taxon>Cladocopium</taxon>
    </lineage>
</organism>
<gene>
    <name evidence="6" type="ORF">C1SCF055_LOCUS29515</name>
</gene>
<dbReference type="GO" id="GO:0016020">
    <property type="term" value="C:membrane"/>
    <property type="evidence" value="ECO:0007669"/>
    <property type="project" value="UniProtKB-SubCell"/>
</dbReference>
<dbReference type="AlphaFoldDB" id="A0A9P1G854"/>
<dbReference type="EMBL" id="CAMXCT020003312">
    <property type="protein sequence ID" value="CAL1157043.1"/>
    <property type="molecule type" value="Genomic_DNA"/>
</dbReference>
<keyword evidence="4 5" id="KW-0472">Membrane</keyword>
<dbReference type="InterPro" id="IPR005178">
    <property type="entry name" value="Ostalpha/TMEM184C"/>
</dbReference>
<keyword evidence="2 5" id="KW-0812">Transmembrane</keyword>
<feature type="transmembrane region" description="Helical" evidence="5">
    <location>
        <begin position="181"/>
        <end position="206"/>
    </location>
</feature>
<dbReference type="EMBL" id="CAMXCT030003312">
    <property type="protein sequence ID" value="CAL4790980.1"/>
    <property type="molecule type" value="Genomic_DNA"/>
</dbReference>
<evidence type="ECO:0000256" key="2">
    <source>
        <dbReference type="ARBA" id="ARBA00022692"/>
    </source>
</evidence>
<dbReference type="EMBL" id="CAMXCT010003312">
    <property type="protein sequence ID" value="CAI4003668.1"/>
    <property type="molecule type" value="Genomic_DNA"/>
</dbReference>
<comment type="subcellular location">
    <subcellularLocation>
        <location evidence="1">Membrane</location>
        <topology evidence="1">Multi-pass membrane protein</topology>
    </subcellularLocation>
</comment>
<keyword evidence="3 5" id="KW-1133">Transmembrane helix</keyword>
<name>A0A9P1G854_9DINO</name>
<evidence type="ECO:0000256" key="4">
    <source>
        <dbReference type="ARBA" id="ARBA00023136"/>
    </source>
</evidence>
<feature type="transmembrane region" description="Helical" evidence="5">
    <location>
        <begin position="74"/>
        <end position="94"/>
    </location>
</feature>
<feature type="transmembrane region" description="Helical" evidence="5">
    <location>
        <begin position="151"/>
        <end position="169"/>
    </location>
</feature>
<keyword evidence="8" id="KW-1185">Reference proteome</keyword>
<evidence type="ECO:0000313" key="8">
    <source>
        <dbReference type="Proteomes" id="UP001152797"/>
    </source>
</evidence>
<evidence type="ECO:0000313" key="6">
    <source>
        <dbReference type="EMBL" id="CAI4003668.1"/>
    </source>
</evidence>